<dbReference type="InterPro" id="IPR045355">
    <property type="entry name" value="PolyA_pol_cat_su"/>
</dbReference>
<organism evidence="9">
    <name type="scientific">viral metagenome</name>
    <dbReference type="NCBI Taxonomy" id="1070528"/>
    <lineage>
        <taxon>unclassified sequences</taxon>
        <taxon>metagenomes</taxon>
        <taxon>organismal metagenomes</taxon>
    </lineage>
</organism>
<evidence type="ECO:0000256" key="4">
    <source>
        <dbReference type="ARBA" id="ARBA00022741"/>
    </source>
</evidence>
<protein>
    <recommendedName>
        <fullName evidence="8">Poly(A) polymerase catalytic subunit domain-containing protein</fullName>
    </recommendedName>
</protein>
<dbReference type="EMBL" id="MN740141">
    <property type="protein sequence ID" value="QHT89498.1"/>
    <property type="molecule type" value="Genomic_DNA"/>
</dbReference>
<keyword evidence="7" id="KW-0804">Transcription</keyword>
<evidence type="ECO:0000256" key="5">
    <source>
        <dbReference type="ARBA" id="ARBA00022840"/>
    </source>
</evidence>
<accession>A0A6C0I8Y0</accession>
<keyword evidence="2" id="KW-0507">mRNA processing</keyword>
<dbReference type="GO" id="GO:0044423">
    <property type="term" value="C:virion component"/>
    <property type="evidence" value="ECO:0007669"/>
    <property type="project" value="UniProtKB-KW"/>
</dbReference>
<evidence type="ECO:0000256" key="2">
    <source>
        <dbReference type="ARBA" id="ARBA00022664"/>
    </source>
</evidence>
<evidence type="ECO:0000256" key="1">
    <source>
        <dbReference type="ARBA" id="ARBA00004328"/>
    </source>
</evidence>
<sequence length="421" mass="50200">MNNNNSEYKIDKIIKEIEVNKLKNVYNEYNDVITLISKFIIKKKLILYGGFVINVILPKKLRFYKDYTINDFDCLSKNPLNDSIELAKIIKEKGYTYIKIKKAKHQGTYRVYVYGKQIFDISIIKSNIYDNLLKYSKKEKKSLKHYKDKYNIIPLPIIKKNLYYELSRPEQSGYRWEKIYERLNILNKTYPTPILNAKYECIKIPIIYQVLTKNILEYIKVSKNPVIDSFALKIYKKLSLNCCGRINDYSKYITILSTDYEKTKNDILAIIKNKENKLANYDIDITNRVDKDNLLYTYYDINIINKEDNTIFNLINIINVKNECFSINNGTKSEYNNFTIGSLDTILYFLYTTYIYNIIYINDAKIANEKLYYINEYEKYIIDNINNNILKRLKSKCYGIINYDDEIKEIWKKKLTLKYIS</sequence>
<evidence type="ECO:0000313" key="9">
    <source>
        <dbReference type="EMBL" id="QHT89498.1"/>
    </source>
</evidence>
<dbReference type="GO" id="GO:0005524">
    <property type="term" value="F:ATP binding"/>
    <property type="evidence" value="ECO:0007669"/>
    <property type="project" value="UniProtKB-KW"/>
</dbReference>
<name>A0A6C0I8Y0_9ZZZZ</name>
<keyword evidence="5" id="KW-0067">ATP-binding</keyword>
<dbReference type="GO" id="GO:0016740">
    <property type="term" value="F:transferase activity"/>
    <property type="evidence" value="ECO:0007669"/>
    <property type="project" value="UniProtKB-KW"/>
</dbReference>
<evidence type="ECO:0000256" key="6">
    <source>
        <dbReference type="ARBA" id="ARBA00022844"/>
    </source>
</evidence>
<evidence type="ECO:0000256" key="3">
    <source>
        <dbReference type="ARBA" id="ARBA00022679"/>
    </source>
</evidence>
<reference evidence="9" key="1">
    <citation type="journal article" date="2020" name="Nature">
        <title>Giant virus diversity and host interactions through global metagenomics.</title>
        <authorList>
            <person name="Schulz F."/>
            <person name="Roux S."/>
            <person name="Paez-Espino D."/>
            <person name="Jungbluth S."/>
            <person name="Walsh D.A."/>
            <person name="Denef V.J."/>
            <person name="McMahon K.D."/>
            <person name="Konstantinidis K.T."/>
            <person name="Eloe-Fadrosh E.A."/>
            <person name="Kyrpides N.C."/>
            <person name="Woyke T."/>
        </authorList>
    </citation>
    <scope>NUCLEOTIDE SEQUENCE</scope>
    <source>
        <strain evidence="9">GVMAG-M-3300023184-60</strain>
    </source>
</reference>
<evidence type="ECO:0000256" key="7">
    <source>
        <dbReference type="ARBA" id="ARBA00023163"/>
    </source>
</evidence>
<evidence type="ECO:0000259" key="8">
    <source>
        <dbReference type="Pfam" id="PF19244"/>
    </source>
</evidence>
<dbReference type="Pfam" id="PF19244">
    <property type="entry name" value="Poly_A_pol_cat"/>
    <property type="match status" value="1"/>
</dbReference>
<dbReference type="GO" id="GO:0006397">
    <property type="term" value="P:mRNA processing"/>
    <property type="evidence" value="ECO:0007669"/>
    <property type="project" value="UniProtKB-KW"/>
</dbReference>
<keyword evidence="6" id="KW-0946">Virion</keyword>
<keyword evidence="4" id="KW-0547">Nucleotide-binding</keyword>
<proteinExistence type="predicted"/>
<comment type="subcellular location">
    <subcellularLocation>
        <location evidence="1">Virion</location>
    </subcellularLocation>
</comment>
<keyword evidence="3" id="KW-0808">Transferase</keyword>
<feature type="domain" description="Poly(A) polymerase catalytic subunit" evidence="8">
    <location>
        <begin position="36"/>
        <end position="139"/>
    </location>
</feature>
<dbReference type="AlphaFoldDB" id="A0A6C0I8Y0"/>